<name>A0ACB9HWI2_9ASTR</name>
<dbReference type="Proteomes" id="UP001056120">
    <property type="component" value="Linkage Group LG10"/>
</dbReference>
<dbReference type="EMBL" id="CM042027">
    <property type="protein sequence ID" value="KAI3800289.1"/>
    <property type="molecule type" value="Genomic_DNA"/>
</dbReference>
<evidence type="ECO:0000313" key="2">
    <source>
        <dbReference type="Proteomes" id="UP001056120"/>
    </source>
</evidence>
<sequence length="146" mass="15992">MEFEKRKKATLATMSSCSGRISILSTPTATTTTTTAVKKKARGGTWVFITHEPADPFSVQNLIFPLNPTTKSTSQENLVFRFEPLIIAVECKDVFSAQKLVSLAISCGFRESGITNVNKKSVIVAIRCSIRLEVPLGDTHKIMVSK</sequence>
<proteinExistence type="predicted"/>
<reference evidence="2" key="1">
    <citation type="journal article" date="2022" name="Mol. Ecol. Resour.">
        <title>The genomes of chicory, endive, great burdock and yacon provide insights into Asteraceae palaeo-polyploidization history and plant inulin production.</title>
        <authorList>
            <person name="Fan W."/>
            <person name="Wang S."/>
            <person name="Wang H."/>
            <person name="Wang A."/>
            <person name="Jiang F."/>
            <person name="Liu H."/>
            <person name="Zhao H."/>
            <person name="Xu D."/>
            <person name="Zhang Y."/>
        </authorList>
    </citation>
    <scope>NUCLEOTIDE SEQUENCE [LARGE SCALE GENOMIC DNA]</scope>
    <source>
        <strain evidence="2">cv. Yunnan</strain>
    </source>
</reference>
<gene>
    <name evidence="1" type="ORF">L1987_28376</name>
</gene>
<protein>
    <submittedName>
        <fullName evidence="1">Uncharacterized protein</fullName>
    </submittedName>
</protein>
<comment type="caution">
    <text evidence="1">The sequence shown here is derived from an EMBL/GenBank/DDBJ whole genome shotgun (WGS) entry which is preliminary data.</text>
</comment>
<reference evidence="1 2" key="2">
    <citation type="journal article" date="2022" name="Mol. Ecol. Resour.">
        <title>The genomes of chicory, endive, great burdock and yacon provide insights into Asteraceae paleo-polyploidization history and plant inulin production.</title>
        <authorList>
            <person name="Fan W."/>
            <person name="Wang S."/>
            <person name="Wang H."/>
            <person name="Wang A."/>
            <person name="Jiang F."/>
            <person name="Liu H."/>
            <person name="Zhao H."/>
            <person name="Xu D."/>
            <person name="Zhang Y."/>
        </authorList>
    </citation>
    <scope>NUCLEOTIDE SEQUENCE [LARGE SCALE GENOMIC DNA]</scope>
    <source>
        <strain evidence="2">cv. Yunnan</strain>
        <tissue evidence="1">Leaves</tissue>
    </source>
</reference>
<keyword evidence="2" id="KW-1185">Reference proteome</keyword>
<accession>A0ACB9HWI2</accession>
<evidence type="ECO:0000313" key="1">
    <source>
        <dbReference type="EMBL" id="KAI3800289.1"/>
    </source>
</evidence>
<organism evidence="1 2">
    <name type="scientific">Smallanthus sonchifolius</name>
    <dbReference type="NCBI Taxonomy" id="185202"/>
    <lineage>
        <taxon>Eukaryota</taxon>
        <taxon>Viridiplantae</taxon>
        <taxon>Streptophyta</taxon>
        <taxon>Embryophyta</taxon>
        <taxon>Tracheophyta</taxon>
        <taxon>Spermatophyta</taxon>
        <taxon>Magnoliopsida</taxon>
        <taxon>eudicotyledons</taxon>
        <taxon>Gunneridae</taxon>
        <taxon>Pentapetalae</taxon>
        <taxon>asterids</taxon>
        <taxon>campanulids</taxon>
        <taxon>Asterales</taxon>
        <taxon>Asteraceae</taxon>
        <taxon>Asteroideae</taxon>
        <taxon>Heliantheae alliance</taxon>
        <taxon>Millerieae</taxon>
        <taxon>Smallanthus</taxon>
    </lineage>
</organism>